<dbReference type="InterPro" id="IPR011006">
    <property type="entry name" value="CheY-like_superfamily"/>
</dbReference>
<keyword evidence="6" id="KW-1185">Reference proteome</keyword>
<name>A0AB73T2Z7_9FIRM</name>
<dbReference type="AlphaFoldDB" id="A0AB73T2Z7"/>
<evidence type="ECO:0000256" key="3">
    <source>
        <dbReference type="PROSITE-ProRule" id="PRU00169"/>
    </source>
</evidence>
<dbReference type="SMART" id="SM00448">
    <property type="entry name" value="REC"/>
    <property type="match status" value="1"/>
</dbReference>
<proteinExistence type="predicted"/>
<dbReference type="SUPFAM" id="SSF52172">
    <property type="entry name" value="CheY-like"/>
    <property type="match status" value="1"/>
</dbReference>
<evidence type="ECO:0000313" key="6">
    <source>
        <dbReference type="Proteomes" id="UP000245412"/>
    </source>
</evidence>
<reference evidence="5 6" key="1">
    <citation type="submission" date="2018-05" db="EMBL/GenBank/DDBJ databases">
        <authorList>
            <person name="Goeker M."/>
            <person name="Huntemann M."/>
            <person name="Clum A."/>
            <person name="Pillay M."/>
            <person name="Palaniappan K."/>
            <person name="Varghese N."/>
            <person name="Mikhailova N."/>
            <person name="Stamatis D."/>
            <person name="Reddy T."/>
            <person name="Daum C."/>
            <person name="Shapiro N."/>
            <person name="Ivanova N."/>
            <person name="Kyrpides N."/>
            <person name="Woyke T."/>
        </authorList>
    </citation>
    <scope>NUCLEOTIDE SEQUENCE [LARGE SCALE GENOMIC DNA]</scope>
    <source>
        <strain evidence="5 6">DSM 26524</strain>
    </source>
</reference>
<comment type="caution">
    <text evidence="3">Lacks conserved residue(s) required for the propagation of feature annotation.</text>
</comment>
<dbReference type="EMBL" id="QGGY01000008">
    <property type="protein sequence ID" value="PWJ74772.1"/>
    <property type="molecule type" value="Genomic_DNA"/>
</dbReference>
<comment type="caution">
    <text evidence="5">The sequence shown here is derived from an EMBL/GenBank/DDBJ whole genome shotgun (WGS) entry which is preliminary data.</text>
</comment>
<dbReference type="GO" id="GO:0000160">
    <property type="term" value="P:phosphorelay signal transduction system"/>
    <property type="evidence" value="ECO:0007669"/>
    <property type="project" value="InterPro"/>
</dbReference>
<evidence type="ECO:0000313" key="5">
    <source>
        <dbReference type="EMBL" id="PWJ74772.1"/>
    </source>
</evidence>
<dbReference type="Gene3D" id="3.40.50.2300">
    <property type="match status" value="1"/>
</dbReference>
<dbReference type="InterPro" id="IPR001789">
    <property type="entry name" value="Sig_transdc_resp-reg_receiver"/>
</dbReference>
<evidence type="ECO:0000256" key="2">
    <source>
        <dbReference type="ARBA" id="ARBA00024867"/>
    </source>
</evidence>
<dbReference type="Proteomes" id="UP000245412">
    <property type="component" value="Unassembled WGS sequence"/>
</dbReference>
<feature type="domain" description="Response regulatory" evidence="4">
    <location>
        <begin position="2"/>
        <end position="116"/>
    </location>
</feature>
<dbReference type="PROSITE" id="PS50110">
    <property type="entry name" value="RESPONSE_REGULATORY"/>
    <property type="match status" value="1"/>
</dbReference>
<evidence type="ECO:0000259" key="4">
    <source>
        <dbReference type="PROSITE" id="PS50110"/>
    </source>
</evidence>
<evidence type="ECO:0000256" key="1">
    <source>
        <dbReference type="ARBA" id="ARBA00018672"/>
    </source>
</evidence>
<gene>
    <name evidence="5" type="ORF">C7383_108202</name>
</gene>
<protein>
    <recommendedName>
        <fullName evidence="1">Stage 0 sporulation protein A homolog</fullName>
    </recommendedName>
</protein>
<dbReference type="Pfam" id="PF00072">
    <property type="entry name" value="Response_reg"/>
    <property type="match status" value="1"/>
</dbReference>
<dbReference type="RefSeq" id="WP_109627539.1">
    <property type="nucleotide sequence ID" value="NZ_JANKBI010000006.1"/>
</dbReference>
<organism evidence="5 6">
    <name type="scientific">Murimonas intestini</name>
    <dbReference type="NCBI Taxonomy" id="1337051"/>
    <lineage>
        <taxon>Bacteria</taxon>
        <taxon>Bacillati</taxon>
        <taxon>Bacillota</taxon>
        <taxon>Clostridia</taxon>
        <taxon>Lachnospirales</taxon>
        <taxon>Lachnospiraceae</taxon>
        <taxon>Murimonas</taxon>
    </lineage>
</organism>
<comment type="function">
    <text evidence="2">May play the central regulatory role in sporulation. It may be an element of the effector pathway responsible for the activation of sporulation genes in response to nutritional stress. Spo0A may act in concert with spo0H (a sigma factor) to control the expression of some genes that are critical to the sporulation process.</text>
</comment>
<accession>A0AB73T2Z7</accession>
<sequence>MVIVAVDPNKSDLKRLVTTLRKAYPGSEIVMFTESMPAIEYLKNNPIDILFTEIPMFQADGFALQAAAEAVQPAILTVFVTDTDVYAGRAIKTNASGYILKPVTKEAVYEALEDTKFKQWMYSV</sequence>